<organism evidence="1 2">
    <name type="scientific">Tuber aestivum</name>
    <name type="common">summer truffle</name>
    <dbReference type="NCBI Taxonomy" id="59557"/>
    <lineage>
        <taxon>Eukaryota</taxon>
        <taxon>Fungi</taxon>
        <taxon>Dikarya</taxon>
        <taxon>Ascomycota</taxon>
        <taxon>Pezizomycotina</taxon>
        <taxon>Pezizomycetes</taxon>
        <taxon>Pezizales</taxon>
        <taxon>Tuberaceae</taxon>
        <taxon>Tuber</taxon>
    </lineage>
</organism>
<reference evidence="1" key="1">
    <citation type="submission" date="2015-10" db="EMBL/GenBank/DDBJ databases">
        <authorList>
            <person name="Regsiter A."/>
            <person name="william w."/>
        </authorList>
    </citation>
    <scope>NUCLEOTIDE SEQUENCE</scope>
    <source>
        <strain evidence="1">Montdore</strain>
    </source>
</reference>
<dbReference type="AlphaFoldDB" id="A0A292PZE6"/>
<feature type="non-terminal residue" evidence="1">
    <location>
        <position position="1"/>
    </location>
</feature>
<keyword evidence="2" id="KW-1185">Reference proteome</keyword>
<protein>
    <submittedName>
        <fullName evidence="1">Uncharacterized protein</fullName>
    </submittedName>
</protein>
<evidence type="ECO:0000313" key="2">
    <source>
        <dbReference type="Proteomes" id="UP001412239"/>
    </source>
</evidence>
<dbReference type="Proteomes" id="UP001412239">
    <property type="component" value="Unassembled WGS sequence"/>
</dbReference>
<accession>A0A292PZE6</accession>
<proteinExistence type="predicted"/>
<feature type="non-terminal residue" evidence="1">
    <location>
        <position position="43"/>
    </location>
</feature>
<dbReference type="EMBL" id="LN890980">
    <property type="protein sequence ID" value="CUS12939.1"/>
    <property type="molecule type" value="Genomic_DNA"/>
</dbReference>
<sequence length="43" mass="4889">VWQCTTSRCKRGERIGCAASPRPWGRGECSGWLVWQCTTSRCK</sequence>
<gene>
    <name evidence="1" type="ORF">GSTUAT00002990001</name>
</gene>
<evidence type="ECO:0000313" key="1">
    <source>
        <dbReference type="EMBL" id="CUS12939.1"/>
    </source>
</evidence>
<name>A0A292PZE6_9PEZI</name>